<feature type="domain" description="GGDEF" evidence="5">
    <location>
        <begin position="310"/>
        <end position="443"/>
    </location>
</feature>
<dbReference type="RefSeq" id="WP_284246373.1">
    <property type="nucleotide sequence ID" value="NZ_BSST01000001.1"/>
</dbReference>
<gene>
    <name evidence="6" type="ORF">tinsulaeT_37260</name>
</gene>
<feature type="domain" description="EAL" evidence="4">
    <location>
        <begin position="452"/>
        <end position="705"/>
    </location>
</feature>
<dbReference type="SUPFAM" id="SSF52172">
    <property type="entry name" value="CheY-like"/>
    <property type="match status" value="1"/>
</dbReference>
<dbReference type="InterPro" id="IPR011006">
    <property type="entry name" value="CheY-like_superfamily"/>
</dbReference>
<dbReference type="InterPro" id="IPR000014">
    <property type="entry name" value="PAS"/>
</dbReference>
<comment type="caution">
    <text evidence="6">The sequence shown here is derived from an EMBL/GenBank/DDBJ whole genome shotgun (WGS) entry which is preliminary data.</text>
</comment>
<dbReference type="SMART" id="SM00448">
    <property type="entry name" value="REC"/>
    <property type="match status" value="1"/>
</dbReference>
<evidence type="ECO:0000259" key="3">
    <source>
        <dbReference type="PROSITE" id="PS50112"/>
    </source>
</evidence>
<sequence>MQGSESSEVEYPVNILIVDDQTSSILILEKAVENLAHIISTSQPEEVMSLVTQYQPCVILMDIELGDYNGIELAKEILQNQHLPDPAIVFITSSQASEIEYHSLYAGGVDFIHKPINIDICRLRVSNLIKTKTYASRLESTQRSLFQEKENLKVTLNSIGDGVIVTDSKGYITFINPIAEDLTGMIGSDALGQHIECVMSLRDATSGEKSINPAVMALQEKRRVAMALNCQLTSIQGQVYRVEDSAAPIFDDMQNLIGSVMVFHDISEAVAMSVKMNHLANNDHLTGLPNRILLHDRITRAIRISHSRKLSVGLLLVDIDHFKYLNETIGHQNGDLLIKMVATRLERLMDEKFTLSRVGGDEFAIVIPEMRYPSIASALASEIIEQMKSPFLLNHQEYTLSVSIGISISPTDADTEETLMRHADTAMFRAKKQGRNNICYFSDALEEELIDRIEIEKILRRAIEKDLVEIHFQPQVNLKNSEVIAVEALARLKDADGHYIPPLKFIELAEELHLIDKLGEQIFHKACQELKSWEAQGISIKLCINVSAKQFAKNSFVDFALAQVELHQIRTSKIELEITETTLMEDFDSVKSTLHQLTEAGFSIAIDDFGTGYSSLSYLKFFNVNILKIDQTFVKDMLSDEQSTDIVQTIITLGKSLNLTIIAEGIETLAHEEKLIELDCSMGQGYLYSKPLSSENFVKYLQTTMRP</sequence>
<dbReference type="Proteomes" id="UP001157186">
    <property type="component" value="Unassembled WGS sequence"/>
</dbReference>
<dbReference type="SMART" id="SM00267">
    <property type="entry name" value="GGDEF"/>
    <property type="match status" value="1"/>
</dbReference>
<name>A0ABQ6H0I2_9GAMM</name>
<keyword evidence="1" id="KW-0597">Phosphoprotein</keyword>
<accession>A0ABQ6H0I2</accession>
<dbReference type="CDD" id="cd01949">
    <property type="entry name" value="GGDEF"/>
    <property type="match status" value="1"/>
</dbReference>
<feature type="domain" description="PAS" evidence="3">
    <location>
        <begin position="148"/>
        <end position="201"/>
    </location>
</feature>
<evidence type="ECO:0000259" key="5">
    <source>
        <dbReference type="PROSITE" id="PS50887"/>
    </source>
</evidence>
<dbReference type="PROSITE" id="PS50887">
    <property type="entry name" value="GGDEF"/>
    <property type="match status" value="1"/>
</dbReference>
<dbReference type="InterPro" id="IPR001633">
    <property type="entry name" value="EAL_dom"/>
</dbReference>
<dbReference type="InterPro" id="IPR035965">
    <property type="entry name" value="PAS-like_dom_sf"/>
</dbReference>
<evidence type="ECO:0000259" key="2">
    <source>
        <dbReference type="PROSITE" id="PS50110"/>
    </source>
</evidence>
<dbReference type="Gene3D" id="3.30.450.20">
    <property type="entry name" value="PAS domain"/>
    <property type="match status" value="1"/>
</dbReference>
<dbReference type="Gene3D" id="3.30.70.270">
    <property type="match status" value="1"/>
</dbReference>
<dbReference type="PROSITE" id="PS50110">
    <property type="entry name" value="RESPONSE_REGULATORY"/>
    <property type="match status" value="1"/>
</dbReference>
<dbReference type="CDD" id="cd00130">
    <property type="entry name" value="PAS"/>
    <property type="match status" value="1"/>
</dbReference>
<dbReference type="Pfam" id="PF00989">
    <property type="entry name" value="PAS"/>
    <property type="match status" value="1"/>
</dbReference>
<evidence type="ECO:0008006" key="8">
    <source>
        <dbReference type="Google" id="ProtNLM"/>
    </source>
</evidence>
<evidence type="ECO:0000259" key="4">
    <source>
        <dbReference type="PROSITE" id="PS50883"/>
    </source>
</evidence>
<dbReference type="InterPro" id="IPR029787">
    <property type="entry name" value="Nucleotide_cyclase"/>
</dbReference>
<organism evidence="6 7">
    <name type="scientific">Thalassotalea insulae</name>
    <dbReference type="NCBI Taxonomy" id="2056778"/>
    <lineage>
        <taxon>Bacteria</taxon>
        <taxon>Pseudomonadati</taxon>
        <taxon>Pseudomonadota</taxon>
        <taxon>Gammaproteobacteria</taxon>
        <taxon>Alteromonadales</taxon>
        <taxon>Colwelliaceae</taxon>
        <taxon>Thalassotalea</taxon>
    </lineage>
</organism>
<dbReference type="CDD" id="cd01948">
    <property type="entry name" value="EAL"/>
    <property type="match status" value="1"/>
</dbReference>
<evidence type="ECO:0000256" key="1">
    <source>
        <dbReference type="PROSITE-ProRule" id="PRU00169"/>
    </source>
</evidence>
<evidence type="ECO:0000313" key="7">
    <source>
        <dbReference type="Proteomes" id="UP001157186"/>
    </source>
</evidence>
<dbReference type="InterPro" id="IPR052155">
    <property type="entry name" value="Biofilm_reg_signaling"/>
</dbReference>
<dbReference type="NCBIfam" id="TIGR00229">
    <property type="entry name" value="sensory_box"/>
    <property type="match status" value="1"/>
</dbReference>
<proteinExistence type="predicted"/>
<dbReference type="InterPro" id="IPR043128">
    <property type="entry name" value="Rev_trsase/Diguanyl_cyclase"/>
</dbReference>
<dbReference type="SUPFAM" id="SSF55785">
    <property type="entry name" value="PYP-like sensor domain (PAS domain)"/>
    <property type="match status" value="1"/>
</dbReference>
<dbReference type="NCBIfam" id="TIGR00254">
    <property type="entry name" value="GGDEF"/>
    <property type="match status" value="1"/>
</dbReference>
<dbReference type="Pfam" id="PF00990">
    <property type="entry name" value="GGDEF"/>
    <property type="match status" value="1"/>
</dbReference>
<dbReference type="SMART" id="SM00052">
    <property type="entry name" value="EAL"/>
    <property type="match status" value="1"/>
</dbReference>
<feature type="domain" description="Response regulatory" evidence="2">
    <location>
        <begin position="14"/>
        <end position="129"/>
    </location>
</feature>
<dbReference type="SMART" id="SM00091">
    <property type="entry name" value="PAS"/>
    <property type="match status" value="1"/>
</dbReference>
<dbReference type="PROSITE" id="PS50112">
    <property type="entry name" value="PAS"/>
    <property type="match status" value="1"/>
</dbReference>
<dbReference type="PROSITE" id="PS50883">
    <property type="entry name" value="EAL"/>
    <property type="match status" value="1"/>
</dbReference>
<dbReference type="SUPFAM" id="SSF141868">
    <property type="entry name" value="EAL domain-like"/>
    <property type="match status" value="1"/>
</dbReference>
<dbReference type="SUPFAM" id="SSF55073">
    <property type="entry name" value="Nucleotide cyclase"/>
    <property type="match status" value="1"/>
</dbReference>
<dbReference type="PANTHER" id="PTHR44757">
    <property type="entry name" value="DIGUANYLATE CYCLASE DGCP"/>
    <property type="match status" value="1"/>
</dbReference>
<keyword evidence="7" id="KW-1185">Reference proteome</keyword>
<feature type="modified residue" description="4-aspartylphosphate" evidence="1">
    <location>
        <position position="62"/>
    </location>
</feature>
<dbReference type="InterPro" id="IPR000160">
    <property type="entry name" value="GGDEF_dom"/>
</dbReference>
<dbReference type="InterPro" id="IPR035919">
    <property type="entry name" value="EAL_sf"/>
</dbReference>
<reference evidence="6 7" key="1">
    <citation type="submission" date="2023-03" db="EMBL/GenBank/DDBJ databases">
        <title>Draft genome sequence of Thalassotalea insulae KCTC 62186T.</title>
        <authorList>
            <person name="Sawabe T."/>
        </authorList>
    </citation>
    <scope>NUCLEOTIDE SEQUENCE [LARGE SCALE GENOMIC DNA]</scope>
    <source>
        <strain evidence="6 7">KCTC 62186</strain>
    </source>
</reference>
<dbReference type="InterPro" id="IPR001789">
    <property type="entry name" value="Sig_transdc_resp-reg_receiver"/>
</dbReference>
<dbReference type="EMBL" id="BSST01000001">
    <property type="protein sequence ID" value="GLX80386.1"/>
    <property type="molecule type" value="Genomic_DNA"/>
</dbReference>
<dbReference type="Pfam" id="PF00072">
    <property type="entry name" value="Response_reg"/>
    <property type="match status" value="1"/>
</dbReference>
<dbReference type="PANTHER" id="PTHR44757:SF4">
    <property type="entry name" value="DIGUANYLATE CYCLASE DGCE-RELATED"/>
    <property type="match status" value="1"/>
</dbReference>
<dbReference type="Pfam" id="PF00563">
    <property type="entry name" value="EAL"/>
    <property type="match status" value="1"/>
</dbReference>
<protein>
    <recommendedName>
        <fullName evidence="8">Two-component system response regulator</fullName>
    </recommendedName>
</protein>
<dbReference type="Gene3D" id="3.20.20.450">
    <property type="entry name" value="EAL domain"/>
    <property type="match status" value="1"/>
</dbReference>
<evidence type="ECO:0000313" key="6">
    <source>
        <dbReference type="EMBL" id="GLX80386.1"/>
    </source>
</evidence>
<dbReference type="InterPro" id="IPR013767">
    <property type="entry name" value="PAS_fold"/>
</dbReference>
<dbReference type="Gene3D" id="3.40.50.2300">
    <property type="match status" value="1"/>
</dbReference>